<dbReference type="Pfam" id="PF07727">
    <property type="entry name" value="RVT_2"/>
    <property type="match status" value="1"/>
</dbReference>
<proteinExistence type="predicted"/>
<dbReference type="InterPro" id="IPR013103">
    <property type="entry name" value="RVT_2"/>
</dbReference>
<name>A0AA88X4L7_9ASTE</name>
<dbReference type="GO" id="GO:0003824">
    <property type="term" value="F:catalytic activity"/>
    <property type="evidence" value="ECO:0007669"/>
    <property type="project" value="InterPro"/>
</dbReference>
<organism evidence="2 3">
    <name type="scientific">Escallonia herrerae</name>
    <dbReference type="NCBI Taxonomy" id="1293975"/>
    <lineage>
        <taxon>Eukaryota</taxon>
        <taxon>Viridiplantae</taxon>
        <taxon>Streptophyta</taxon>
        <taxon>Embryophyta</taxon>
        <taxon>Tracheophyta</taxon>
        <taxon>Spermatophyta</taxon>
        <taxon>Magnoliopsida</taxon>
        <taxon>eudicotyledons</taxon>
        <taxon>Gunneridae</taxon>
        <taxon>Pentapetalae</taxon>
        <taxon>asterids</taxon>
        <taxon>campanulids</taxon>
        <taxon>Escalloniales</taxon>
        <taxon>Escalloniaceae</taxon>
        <taxon>Escallonia</taxon>
    </lineage>
</organism>
<keyword evidence="3" id="KW-1185">Reference proteome</keyword>
<protein>
    <recommendedName>
        <fullName evidence="1">PLD phosphodiesterase domain-containing protein</fullName>
    </recommendedName>
</protein>
<evidence type="ECO:0000259" key="1">
    <source>
        <dbReference type="PROSITE" id="PS50035"/>
    </source>
</evidence>
<dbReference type="Proteomes" id="UP001188597">
    <property type="component" value="Unassembled WGS sequence"/>
</dbReference>
<dbReference type="InterPro" id="IPR029472">
    <property type="entry name" value="Copia-like_N"/>
</dbReference>
<dbReference type="InterPro" id="IPR050874">
    <property type="entry name" value="Diverse_PLD-related"/>
</dbReference>
<sequence length="560" mass="62611">MAQYWQLIANSSDPRSGDYGYSEADMQNFGANKWFGVYKAIENAADHNVRFLQHSGVYPDFTEEPSDLASGRLNVKSVTLPLSKWWGSGIIHAKVWISDSQDVYIGSANNDWKSLTQSFLKLFPMVKTAMTGSCRSLNSSEATSLTLGGTLRPTMAHGGDHLSQLSFQLTSHKLTGKNYLKWAQSVKLAIDGRGKLGHLTRDVRLPAAADPSLSVWRSENSLIIALLINSMEPTIGKPYLFLPTTKDVWEAVRETYSDDENSSQIFDLKTKLWKSKQGEREEMVSGRMIGSARASGGLYFIEDGTNSGNTCSKRKQIQRNGIDALQYCQDSIPQTIQNAIEASGDTYTEPIHLSLRSSESSQSESSMSNLHKPIAHHKVYVDDIILTRDDTAERERLKQCLAFEFEIKDMGLLKFFLGMEIARSKKGIAVSQRKYVLDLLKAEPNLLLLFCSTFEENCLDIFQRQEDRESPGSVQHIIRFLLLVDQYAVQKGETWPLEHVMGPMLAKSFQLIKTLDSPDTVDIDADTWLNTNGPGNFVLCMVVLSSSGKKPTGSFLCYYV</sequence>
<dbReference type="Pfam" id="PF14244">
    <property type="entry name" value="Retrotran_gag_3"/>
    <property type="match status" value="1"/>
</dbReference>
<accession>A0AA88X4L7</accession>
<dbReference type="SMART" id="SM00155">
    <property type="entry name" value="PLDc"/>
    <property type="match status" value="1"/>
</dbReference>
<dbReference type="AlphaFoldDB" id="A0AA88X4L7"/>
<dbReference type="Gene3D" id="3.30.870.10">
    <property type="entry name" value="Endonuclease Chain A"/>
    <property type="match status" value="1"/>
</dbReference>
<evidence type="ECO:0000313" key="3">
    <source>
        <dbReference type="Proteomes" id="UP001188597"/>
    </source>
</evidence>
<dbReference type="PANTHER" id="PTHR10185">
    <property type="entry name" value="PHOSPHOLIPASE D - RELATED"/>
    <property type="match status" value="1"/>
</dbReference>
<dbReference type="InterPro" id="IPR001736">
    <property type="entry name" value="PLipase_D/transphosphatidylase"/>
</dbReference>
<dbReference type="EMBL" id="JAVXUP010000073">
    <property type="protein sequence ID" value="KAK3039592.1"/>
    <property type="molecule type" value="Genomic_DNA"/>
</dbReference>
<dbReference type="PROSITE" id="PS50035">
    <property type="entry name" value="PLD"/>
    <property type="match status" value="1"/>
</dbReference>
<feature type="domain" description="PLD phosphodiesterase" evidence="1">
    <location>
        <begin position="87"/>
        <end position="114"/>
    </location>
</feature>
<evidence type="ECO:0000313" key="2">
    <source>
        <dbReference type="EMBL" id="KAK3039592.1"/>
    </source>
</evidence>
<dbReference type="PANTHER" id="PTHR10185:SF17">
    <property type="entry name" value="GM01519P-RELATED"/>
    <property type="match status" value="1"/>
</dbReference>
<dbReference type="SUPFAM" id="SSF56024">
    <property type="entry name" value="Phospholipase D/nuclease"/>
    <property type="match status" value="1"/>
</dbReference>
<gene>
    <name evidence="2" type="ORF">RJ639_029291</name>
</gene>
<reference evidence="2" key="1">
    <citation type="submission" date="2022-12" db="EMBL/GenBank/DDBJ databases">
        <title>Draft genome assemblies for two species of Escallonia (Escalloniales).</title>
        <authorList>
            <person name="Chanderbali A."/>
            <person name="Dervinis C."/>
            <person name="Anghel I."/>
            <person name="Soltis D."/>
            <person name="Soltis P."/>
            <person name="Zapata F."/>
        </authorList>
    </citation>
    <scope>NUCLEOTIDE SEQUENCE</scope>
    <source>
        <strain evidence="2">UCBG64.0493</strain>
        <tissue evidence="2">Leaf</tissue>
    </source>
</reference>
<comment type="caution">
    <text evidence="2">The sequence shown here is derived from an EMBL/GenBank/DDBJ whole genome shotgun (WGS) entry which is preliminary data.</text>
</comment>